<dbReference type="InParanoid" id="A0A5R8QEQ3"/>
<sequence>MNIGDRQIHPELQVYAKVIRFLFPDFKRSTFKKMNLLLKLNKFRRFKNMLVKEVYIDREMNLESKLRLVIYSPVNPKKEMTGILWMHGGGYAFGTPEQEVGIIKEFVEAFDCVVVAPDYLLSVEQPYPAALLDCYSALKWMKNYASSYNINAEQLMVGGVSAGGGLAAALAIYARDVGEISIAFQMLIYPMLDDRMKTRTSHYINTPVWNFKSNMLAWQLYLGAYYENGNVPYYAAPGRLIDFVNLPPAYAYVGSLDPFCDETIEYMEQLKEAGVESAYDVLPGCFHGFDVIAPETSPAKLAREKLLLHFKHAQDSFYGE</sequence>
<protein>
    <submittedName>
        <fullName evidence="3">Alpha/beta hydrolase</fullName>
    </submittedName>
</protein>
<accession>A0A5R8QEQ3</accession>
<evidence type="ECO:0000313" key="4">
    <source>
        <dbReference type="Proteomes" id="UP000306912"/>
    </source>
</evidence>
<evidence type="ECO:0000259" key="2">
    <source>
        <dbReference type="Pfam" id="PF07859"/>
    </source>
</evidence>
<dbReference type="RefSeq" id="WP_138190663.1">
    <property type="nucleotide sequence ID" value="NZ_VBWP01000003.1"/>
</dbReference>
<dbReference type="OrthoDB" id="9815425at2"/>
<evidence type="ECO:0000256" key="1">
    <source>
        <dbReference type="ARBA" id="ARBA00022801"/>
    </source>
</evidence>
<dbReference type="InterPro" id="IPR013094">
    <property type="entry name" value="AB_hydrolase_3"/>
</dbReference>
<keyword evidence="1 3" id="KW-0378">Hydrolase</keyword>
<keyword evidence="4" id="KW-1185">Reference proteome</keyword>
<dbReference type="SUPFAM" id="SSF53474">
    <property type="entry name" value="alpha/beta-Hydrolases"/>
    <property type="match status" value="1"/>
</dbReference>
<evidence type="ECO:0000313" key="3">
    <source>
        <dbReference type="EMBL" id="TLG75456.1"/>
    </source>
</evidence>
<gene>
    <name evidence="3" type="ORF">FEZ08_05255</name>
</gene>
<organism evidence="3 4">
    <name type="scientific">Culicoidibacter larvae</name>
    <dbReference type="NCBI Taxonomy" id="2579976"/>
    <lineage>
        <taxon>Bacteria</taxon>
        <taxon>Bacillati</taxon>
        <taxon>Bacillota</taxon>
        <taxon>Culicoidibacteria</taxon>
        <taxon>Culicoidibacterales</taxon>
        <taxon>Culicoidibacteraceae</taxon>
        <taxon>Culicoidibacter</taxon>
    </lineage>
</organism>
<proteinExistence type="predicted"/>
<dbReference type="GO" id="GO:0016787">
    <property type="term" value="F:hydrolase activity"/>
    <property type="evidence" value="ECO:0007669"/>
    <property type="project" value="UniProtKB-KW"/>
</dbReference>
<dbReference type="InterPro" id="IPR050300">
    <property type="entry name" value="GDXG_lipolytic_enzyme"/>
</dbReference>
<dbReference type="Gene3D" id="3.40.50.1820">
    <property type="entry name" value="alpha/beta hydrolase"/>
    <property type="match status" value="1"/>
</dbReference>
<reference evidence="3 4" key="1">
    <citation type="submission" date="2019-05" db="EMBL/GenBank/DDBJ databases">
        <title>Culicoidintestinum kansasii gen. nov., sp. nov. from the gastrointestinal tract of the biting midge, Culicoides sonorensis.</title>
        <authorList>
            <person name="Neupane S."/>
            <person name="Ghosh A."/>
            <person name="Gunther S."/>
            <person name="Martin K."/>
            <person name="Zurek L."/>
        </authorList>
    </citation>
    <scope>NUCLEOTIDE SEQUENCE [LARGE SCALE GENOMIC DNA]</scope>
    <source>
        <strain evidence="3 4">CS-1</strain>
    </source>
</reference>
<dbReference type="Pfam" id="PF07859">
    <property type="entry name" value="Abhydrolase_3"/>
    <property type="match status" value="1"/>
</dbReference>
<dbReference type="Proteomes" id="UP000306912">
    <property type="component" value="Unassembled WGS sequence"/>
</dbReference>
<dbReference type="InterPro" id="IPR029058">
    <property type="entry name" value="AB_hydrolase_fold"/>
</dbReference>
<dbReference type="AlphaFoldDB" id="A0A5R8QEQ3"/>
<name>A0A5R8QEQ3_9FIRM</name>
<dbReference type="PANTHER" id="PTHR48081">
    <property type="entry name" value="AB HYDROLASE SUPERFAMILY PROTEIN C4A8.06C"/>
    <property type="match status" value="1"/>
</dbReference>
<dbReference type="EMBL" id="VBWP01000003">
    <property type="protein sequence ID" value="TLG75456.1"/>
    <property type="molecule type" value="Genomic_DNA"/>
</dbReference>
<dbReference type="PANTHER" id="PTHR48081:SF8">
    <property type="entry name" value="ALPHA_BETA HYDROLASE FOLD-3 DOMAIN-CONTAINING PROTEIN-RELATED"/>
    <property type="match status" value="1"/>
</dbReference>
<feature type="domain" description="Alpha/beta hydrolase fold-3" evidence="2">
    <location>
        <begin position="83"/>
        <end position="289"/>
    </location>
</feature>
<comment type="caution">
    <text evidence="3">The sequence shown here is derived from an EMBL/GenBank/DDBJ whole genome shotgun (WGS) entry which is preliminary data.</text>
</comment>